<keyword evidence="2" id="KW-0813">Transport</keyword>
<comment type="cofactor">
    <cofactor evidence="1 6">
        <name>Fe(3+)</name>
        <dbReference type="ChEBI" id="CHEBI:29034"/>
    </cofactor>
</comment>
<comment type="caution">
    <text evidence="7">The sequence shown here is derived from an EMBL/GenBank/DDBJ whole genome shotgun (WGS) entry which is preliminary data.</text>
</comment>
<dbReference type="GeneID" id="43347743"/>
<accession>A0A6I3S334</accession>
<protein>
    <recommendedName>
        <fullName evidence="6">Rubredoxin</fullName>
    </recommendedName>
</protein>
<evidence type="ECO:0000256" key="6">
    <source>
        <dbReference type="RuleBase" id="RU003820"/>
    </source>
</evidence>
<sequence>MPGFEGTFLGDSSKLHPDTRLECKVCHYIYDPAKGDVDQNIEPGTPFSELPEYWNCPVCGCERDLFMVVPEDYDQNQRSDDSESSK</sequence>
<dbReference type="InterPro" id="IPR018527">
    <property type="entry name" value="Rubredoxin_Fe_BS"/>
</dbReference>
<name>A0A6I3S334_9BURK</name>
<dbReference type="InterPro" id="IPR024934">
    <property type="entry name" value="Rubredoxin-like_dom"/>
</dbReference>
<dbReference type="Proteomes" id="UP000462362">
    <property type="component" value="Unassembled WGS sequence"/>
</dbReference>
<dbReference type="PROSITE" id="PS50903">
    <property type="entry name" value="RUBREDOXIN_LIKE"/>
    <property type="match status" value="1"/>
</dbReference>
<evidence type="ECO:0000313" key="8">
    <source>
        <dbReference type="Proteomes" id="UP000462362"/>
    </source>
</evidence>
<dbReference type="GO" id="GO:0043448">
    <property type="term" value="P:alkane catabolic process"/>
    <property type="evidence" value="ECO:0007669"/>
    <property type="project" value="TreeGrafter"/>
</dbReference>
<dbReference type="PROSITE" id="PS00202">
    <property type="entry name" value="RUBREDOXIN"/>
    <property type="match status" value="1"/>
</dbReference>
<dbReference type="EMBL" id="WNCL01000001">
    <property type="protein sequence ID" value="MTU42161.1"/>
    <property type="molecule type" value="Genomic_DNA"/>
</dbReference>
<dbReference type="Pfam" id="PF00301">
    <property type="entry name" value="Rubredoxin"/>
    <property type="match status" value="1"/>
</dbReference>
<dbReference type="GO" id="GO:0009055">
    <property type="term" value="F:electron transfer activity"/>
    <property type="evidence" value="ECO:0007669"/>
    <property type="project" value="TreeGrafter"/>
</dbReference>
<keyword evidence="3 6" id="KW-0479">Metal-binding</keyword>
<dbReference type="PANTHER" id="PTHR47627">
    <property type="entry name" value="RUBREDOXIN"/>
    <property type="match status" value="1"/>
</dbReference>
<gene>
    <name evidence="7" type="ORF">GMD42_00695</name>
</gene>
<organism evidence="7 8">
    <name type="scientific">Parasutterella excrementihominis</name>
    <dbReference type="NCBI Taxonomy" id="487175"/>
    <lineage>
        <taxon>Bacteria</taxon>
        <taxon>Pseudomonadati</taxon>
        <taxon>Pseudomonadota</taxon>
        <taxon>Betaproteobacteria</taxon>
        <taxon>Burkholderiales</taxon>
        <taxon>Sutterellaceae</taxon>
        <taxon>Parasutterella</taxon>
    </lineage>
</organism>
<evidence type="ECO:0000256" key="4">
    <source>
        <dbReference type="ARBA" id="ARBA00022982"/>
    </source>
</evidence>
<dbReference type="SUPFAM" id="SSF57802">
    <property type="entry name" value="Rubredoxin-like"/>
    <property type="match status" value="1"/>
</dbReference>
<proteinExistence type="inferred from homology"/>
<reference evidence="7 8" key="1">
    <citation type="journal article" date="2019" name="Nat. Med.">
        <title>A library of human gut bacterial isolates paired with longitudinal multiomics data enables mechanistic microbiome research.</title>
        <authorList>
            <person name="Poyet M."/>
            <person name="Groussin M."/>
            <person name="Gibbons S.M."/>
            <person name="Avila-Pacheco J."/>
            <person name="Jiang X."/>
            <person name="Kearney S.M."/>
            <person name="Perrotta A.R."/>
            <person name="Berdy B."/>
            <person name="Zhao S."/>
            <person name="Lieberman T.D."/>
            <person name="Swanson P.K."/>
            <person name="Smith M."/>
            <person name="Roesemann S."/>
            <person name="Alexander J.E."/>
            <person name="Rich S.A."/>
            <person name="Livny J."/>
            <person name="Vlamakis H."/>
            <person name="Clish C."/>
            <person name="Bullock K."/>
            <person name="Deik A."/>
            <person name="Scott J."/>
            <person name="Pierce K.A."/>
            <person name="Xavier R.J."/>
            <person name="Alm E.J."/>
        </authorList>
    </citation>
    <scope>NUCLEOTIDE SEQUENCE [LARGE SCALE GENOMIC DNA]</scope>
    <source>
        <strain evidence="7 8">BIOML-A2</strain>
    </source>
</reference>
<dbReference type="RefSeq" id="WP_008810863.1">
    <property type="nucleotide sequence ID" value="NZ_CAJUON010000006.1"/>
</dbReference>
<dbReference type="CDD" id="cd00730">
    <property type="entry name" value="rubredoxin"/>
    <property type="match status" value="1"/>
</dbReference>
<dbReference type="PANTHER" id="PTHR47627:SF1">
    <property type="entry name" value="RUBREDOXIN-1-RELATED"/>
    <property type="match status" value="1"/>
</dbReference>
<dbReference type="InterPro" id="IPR050526">
    <property type="entry name" value="Rubredoxin_ET"/>
</dbReference>
<evidence type="ECO:0000256" key="2">
    <source>
        <dbReference type="ARBA" id="ARBA00022448"/>
    </source>
</evidence>
<comment type="similarity">
    <text evidence="6">Belongs to the rubredoxin family.</text>
</comment>
<dbReference type="Gene3D" id="2.20.28.10">
    <property type="match status" value="1"/>
</dbReference>
<dbReference type="PRINTS" id="PR00163">
    <property type="entry name" value="RUBREDOXIN"/>
</dbReference>
<dbReference type="GO" id="GO:0005506">
    <property type="term" value="F:iron ion binding"/>
    <property type="evidence" value="ECO:0007669"/>
    <property type="project" value="UniProtKB-UniRule"/>
</dbReference>
<evidence type="ECO:0000256" key="3">
    <source>
        <dbReference type="ARBA" id="ARBA00022723"/>
    </source>
</evidence>
<keyword evidence="5 6" id="KW-0408">Iron</keyword>
<evidence type="ECO:0000313" key="7">
    <source>
        <dbReference type="EMBL" id="MTU42161.1"/>
    </source>
</evidence>
<dbReference type="InterPro" id="IPR024935">
    <property type="entry name" value="Rubredoxin_dom"/>
</dbReference>
<evidence type="ECO:0000256" key="5">
    <source>
        <dbReference type="ARBA" id="ARBA00023004"/>
    </source>
</evidence>
<keyword evidence="4 6" id="KW-0249">Electron transport</keyword>
<dbReference type="AlphaFoldDB" id="A0A6I3S334"/>
<evidence type="ECO:0000256" key="1">
    <source>
        <dbReference type="ARBA" id="ARBA00001965"/>
    </source>
</evidence>